<evidence type="ECO:0000313" key="3">
    <source>
        <dbReference type="Proteomes" id="UP001066276"/>
    </source>
</evidence>
<organism evidence="2 3">
    <name type="scientific">Pleurodeles waltl</name>
    <name type="common">Iberian ribbed newt</name>
    <dbReference type="NCBI Taxonomy" id="8319"/>
    <lineage>
        <taxon>Eukaryota</taxon>
        <taxon>Metazoa</taxon>
        <taxon>Chordata</taxon>
        <taxon>Craniata</taxon>
        <taxon>Vertebrata</taxon>
        <taxon>Euteleostomi</taxon>
        <taxon>Amphibia</taxon>
        <taxon>Batrachia</taxon>
        <taxon>Caudata</taxon>
        <taxon>Salamandroidea</taxon>
        <taxon>Salamandridae</taxon>
        <taxon>Pleurodelinae</taxon>
        <taxon>Pleurodeles</taxon>
    </lineage>
</organism>
<dbReference type="EMBL" id="JANPWB010000010">
    <property type="protein sequence ID" value="KAJ1138256.1"/>
    <property type="molecule type" value="Genomic_DNA"/>
</dbReference>
<gene>
    <name evidence="2" type="ORF">NDU88_004647</name>
</gene>
<dbReference type="SMART" id="SM00343">
    <property type="entry name" value="ZnF_C2HC"/>
    <property type="match status" value="2"/>
</dbReference>
<protein>
    <recommendedName>
        <fullName evidence="1">CCHC-type domain-containing protein</fullName>
    </recommendedName>
</protein>
<evidence type="ECO:0000313" key="2">
    <source>
        <dbReference type="EMBL" id="KAJ1138256.1"/>
    </source>
</evidence>
<comment type="caution">
    <text evidence="2">The sequence shown here is derived from an EMBL/GenBank/DDBJ whole genome shotgun (WGS) entry which is preliminary data.</text>
</comment>
<evidence type="ECO:0000259" key="1">
    <source>
        <dbReference type="SMART" id="SM00343"/>
    </source>
</evidence>
<dbReference type="GO" id="GO:0008270">
    <property type="term" value="F:zinc ion binding"/>
    <property type="evidence" value="ECO:0007669"/>
    <property type="project" value="InterPro"/>
</dbReference>
<feature type="domain" description="CCHC-type" evidence="1">
    <location>
        <begin position="43"/>
        <end position="59"/>
    </location>
</feature>
<reference evidence="2" key="1">
    <citation type="journal article" date="2022" name="bioRxiv">
        <title>Sequencing and chromosome-scale assembly of the giantPleurodeles waltlgenome.</title>
        <authorList>
            <person name="Brown T."/>
            <person name="Elewa A."/>
            <person name="Iarovenko S."/>
            <person name="Subramanian E."/>
            <person name="Araus A.J."/>
            <person name="Petzold A."/>
            <person name="Susuki M."/>
            <person name="Suzuki K.-i.T."/>
            <person name="Hayashi T."/>
            <person name="Toyoda A."/>
            <person name="Oliveira C."/>
            <person name="Osipova E."/>
            <person name="Leigh N.D."/>
            <person name="Simon A."/>
            <person name="Yun M.H."/>
        </authorList>
    </citation>
    <scope>NUCLEOTIDE SEQUENCE</scope>
    <source>
        <strain evidence="2">20211129_DDA</strain>
        <tissue evidence="2">Liver</tissue>
    </source>
</reference>
<keyword evidence="3" id="KW-1185">Reference proteome</keyword>
<dbReference type="Gene3D" id="4.10.60.10">
    <property type="entry name" value="Zinc finger, CCHC-type"/>
    <property type="match status" value="1"/>
</dbReference>
<dbReference type="InterPro" id="IPR001878">
    <property type="entry name" value="Znf_CCHC"/>
</dbReference>
<dbReference type="GO" id="GO:0003676">
    <property type="term" value="F:nucleic acid binding"/>
    <property type="evidence" value="ECO:0007669"/>
    <property type="project" value="InterPro"/>
</dbReference>
<sequence>MHLAITQTPEKSPPIIEEWADLVQTHPSKRKTRVYVQIKQGGQCDYCGREEHPLKNCPAHGRTCSSCGRMNHFATVCRGCLRRRGMRGRRDVTRAIKQLPLKDSTTHEARYQAAHSRLGDSSSEKEEEVFLISYTVDLKQHRRTQLTCVINIAVSLGKALIYTRASVNVMGLQQYDNSDLAYTSQIQHQDIHIRESHSPPAEMKDDCECRV</sequence>
<name>A0AAV7QCW7_PLEWA</name>
<dbReference type="Proteomes" id="UP001066276">
    <property type="component" value="Chromosome 6"/>
</dbReference>
<proteinExistence type="predicted"/>
<feature type="domain" description="CCHC-type" evidence="1">
    <location>
        <begin position="63"/>
        <end position="79"/>
    </location>
</feature>
<dbReference type="AlphaFoldDB" id="A0AAV7QCW7"/>
<accession>A0AAV7QCW7</accession>